<dbReference type="KEGG" id="bprl:CL2_14930"/>
<protein>
    <submittedName>
        <fullName evidence="2">Uncharacterized protein</fullName>
    </submittedName>
</protein>
<evidence type="ECO:0000313" key="3">
    <source>
        <dbReference type="Proteomes" id="UP000008960"/>
    </source>
</evidence>
<name>D4N0P0_ANAHA</name>
<reference evidence="2 3" key="2">
    <citation type="submission" date="2010-03" db="EMBL/GenBank/DDBJ databases">
        <authorList>
            <person name="Pajon A."/>
        </authorList>
    </citation>
    <scope>NUCLEOTIDE SEQUENCE [LARGE SCALE GENOMIC DNA]</scope>
    <source>
        <strain evidence="2 3">SSC/2</strain>
    </source>
</reference>
<gene>
    <name evidence="2" type="ORF">CL2_14930</name>
</gene>
<dbReference type="AlphaFoldDB" id="D4N0P0"/>
<sequence>MWTVIFLMAFIASIILAVSFDNKGYFGWYMVFIVVAIVSVIGLGVSITYYISVSDLPDWFKFYLLSR</sequence>
<proteinExistence type="predicted"/>
<dbReference type="Proteomes" id="UP000008960">
    <property type="component" value="Chromosome"/>
</dbReference>
<accession>D4N0P0</accession>
<evidence type="ECO:0000256" key="1">
    <source>
        <dbReference type="SAM" id="Phobius"/>
    </source>
</evidence>
<evidence type="ECO:0000313" key="2">
    <source>
        <dbReference type="EMBL" id="CBL38435.1"/>
    </source>
</evidence>
<keyword evidence="1" id="KW-0812">Transmembrane</keyword>
<reference evidence="2 3" key="1">
    <citation type="submission" date="2010-03" db="EMBL/GenBank/DDBJ databases">
        <title>The genome sequence of Clostridiales sp. SSC/2.</title>
        <authorList>
            <consortium name="metaHIT consortium -- http://www.metahit.eu/"/>
            <person name="Pajon A."/>
            <person name="Turner K."/>
            <person name="Parkhill J."/>
            <person name="Duncan S."/>
            <person name="Flint H."/>
        </authorList>
    </citation>
    <scope>NUCLEOTIDE SEQUENCE [LARGE SCALE GENOMIC DNA]</scope>
    <source>
        <strain evidence="2 3">SSC/2</strain>
    </source>
</reference>
<keyword evidence="1" id="KW-1133">Transmembrane helix</keyword>
<dbReference type="EMBL" id="FP929061">
    <property type="protein sequence ID" value="CBL38435.1"/>
    <property type="molecule type" value="Genomic_DNA"/>
</dbReference>
<keyword evidence="1" id="KW-0472">Membrane</keyword>
<feature type="transmembrane region" description="Helical" evidence="1">
    <location>
        <begin position="27"/>
        <end position="51"/>
    </location>
</feature>
<organism evidence="2 3">
    <name type="scientific">Anaerostipes hadrus</name>
    <dbReference type="NCBI Taxonomy" id="649756"/>
    <lineage>
        <taxon>Bacteria</taxon>
        <taxon>Bacillati</taxon>
        <taxon>Bacillota</taxon>
        <taxon>Clostridia</taxon>
        <taxon>Lachnospirales</taxon>
        <taxon>Lachnospiraceae</taxon>
        <taxon>Anaerostipes</taxon>
    </lineage>
</organism>